<dbReference type="Pfam" id="PF00176">
    <property type="entry name" value="SNF2-rel_dom"/>
    <property type="match status" value="1"/>
</dbReference>
<evidence type="ECO:0000313" key="6">
    <source>
        <dbReference type="EMBL" id="KAK9133343.1"/>
    </source>
</evidence>
<dbReference type="InterPro" id="IPR000330">
    <property type="entry name" value="SNF2_N"/>
</dbReference>
<dbReference type="InterPro" id="IPR038718">
    <property type="entry name" value="SNF2-like_sf"/>
</dbReference>
<dbReference type="SUPFAM" id="SSF52540">
    <property type="entry name" value="P-loop containing nucleoside triphosphate hydrolases"/>
    <property type="match status" value="2"/>
</dbReference>
<dbReference type="Gene3D" id="3.40.50.300">
    <property type="entry name" value="P-loop containing nucleotide triphosphate hydrolases"/>
    <property type="match status" value="1"/>
</dbReference>
<keyword evidence="3" id="KW-0067">ATP-binding</keyword>
<dbReference type="GO" id="GO:0005524">
    <property type="term" value="F:ATP binding"/>
    <property type="evidence" value="ECO:0007669"/>
    <property type="project" value="UniProtKB-KW"/>
</dbReference>
<name>A0AAP0P737_9MAGN</name>
<dbReference type="SMART" id="SM00490">
    <property type="entry name" value="HELICc"/>
    <property type="match status" value="1"/>
</dbReference>
<evidence type="ECO:0000256" key="4">
    <source>
        <dbReference type="SAM" id="MobiDB-lite"/>
    </source>
</evidence>
<feature type="domain" description="Helicase C-terminal" evidence="5">
    <location>
        <begin position="160"/>
        <end position="316"/>
    </location>
</feature>
<keyword evidence="7" id="KW-1185">Reference proteome</keyword>
<reference evidence="6 7" key="1">
    <citation type="submission" date="2024-01" db="EMBL/GenBank/DDBJ databases">
        <title>Genome assemblies of Stephania.</title>
        <authorList>
            <person name="Yang L."/>
        </authorList>
    </citation>
    <scope>NUCLEOTIDE SEQUENCE [LARGE SCALE GENOMIC DNA]</scope>
    <source>
        <strain evidence="6">JXDWG</strain>
        <tissue evidence="6">Leaf</tissue>
    </source>
</reference>
<dbReference type="CDD" id="cd18793">
    <property type="entry name" value="SF2_C_SNF"/>
    <property type="match status" value="1"/>
</dbReference>
<evidence type="ECO:0000313" key="7">
    <source>
        <dbReference type="Proteomes" id="UP001419268"/>
    </source>
</evidence>
<dbReference type="PROSITE" id="PS51194">
    <property type="entry name" value="HELICASE_CTER"/>
    <property type="match status" value="1"/>
</dbReference>
<organism evidence="6 7">
    <name type="scientific">Stephania cephalantha</name>
    <dbReference type="NCBI Taxonomy" id="152367"/>
    <lineage>
        <taxon>Eukaryota</taxon>
        <taxon>Viridiplantae</taxon>
        <taxon>Streptophyta</taxon>
        <taxon>Embryophyta</taxon>
        <taxon>Tracheophyta</taxon>
        <taxon>Spermatophyta</taxon>
        <taxon>Magnoliopsida</taxon>
        <taxon>Ranunculales</taxon>
        <taxon>Menispermaceae</taxon>
        <taxon>Menispermoideae</taxon>
        <taxon>Cissampelideae</taxon>
        <taxon>Stephania</taxon>
    </lineage>
</organism>
<dbReference type="InterPro" id="IPR027417">
    <property type="entry name" value="P-loop_NTPase"/>
</dbReference>
<evidence type="ECO:0000259" key="5">
    <source>
        <dbReference type="PROSITE" id="PS51194"/>
    </source>
</evidence>
<evidence type="ECO:0000256" key="2">
    <source>
        <dbReference type="ARBA" id="ARBA00022801"/>
    </source>
</evidence>
<feature type="region of interest" description="Disordered" evidence="4">
    <location>
        <begin position="377"/>
        <end position="407"/>
    </location>
</feature>
<dbReference type="CDD" id="cd18008">
    <property type="entry name" value="DEXDc_SHPRH-like"/>
    <property type="match status" value="1"/>
</dbReference>
<dbReference type="Pfam" id="PF00271">
    <property type="entry name" value="Helicase_C"/>
    <property type="match status" value="1"/>
</dbReference>
<dbReference type="GO" id="GO:0016787">
    <property type="term" value="F:hydrolase activity"/>
    <property type="evidence" value="ECO:0007669"/>
    <property type="project" value="UniProtKB-KW"/>
</dbReference>
<dbReference type="PANTHER" id="PTHR45626:SF12">
    <property type="entry name" value="DNA REPAIR PROTEIN RAD16"/>
    <property type="match status" value="1"/>
</dbReference>
<feature type="compositionally biased region" description="Polar residues" evidence="4">
    <location>
        <begin position="723"/>
        <end position="737"/>
    </location>
</feature>
<dbReference type="GO" id="GO:0005634">
    <property type="term" value="C:nucleus"/>
    <property type="evidence" value="ECO:0007669"/>
    <property type="project" value="TreeGrafter"/>
</dbReference>
<dbReference type="AlphaFoldDB" id="A0AAP0P737"/>
<dbReference type="Proteomes" id="UP001419268">
    <property type="component" value="Unassembled WGS sequence"/>
</dbReference>
<protein>
    <recommendedName>
        <fullName evidence="5">Helicase C-terminal domain-containing protein</fullName>
    </recommendedName>
</protein>
<evidence type="ECO:0000256" key="3">
    <source>
        <dbReference type="ARBA" id="ARBA00022840"/>
    </source>
</evidence>
<dbReference type="GO" id="GO:0008094">
    <property type="term" value="F:ATP-dependent activity, acting on DNA"/>
    <property type="evidence" value="ECO:0007669"/>
    <property type="project" value="TreeGrafter"/>
</dbReference>
<keyword evidence="1" id="KW-0547">Nucleotide-binding</keyword>
<dbReference type="EMBL" id="JBBNAG010000005">
    <property type="protein sequence ID" value="KAK9133343.1"/>
    <property type="molecule type" value="Genomic_DNA"/>
</dbReference>
<dbReference type="InterPro" id="IPR014001">
    <property type="entry name" value="Helicase_ATP-bd"/>
</dbReference>
<evidence type="ECO:0000256" key="1">
    <source>
        <dbReference type="ARBA" id="ARBA00022741"/>
    </source>
</evidence>
<dbReference type="InterPro" id="IPR001650">
    <property type="entry name" value="Helicase_C-like"/>
</dbReference>
<sequence>MSLLKYEILKAFRLDALRKTRQQILLFRLGLFLKFSTSGPNYADIFGYLRQLRQAVDHPYLVNFSYASVLHNKSSDNDEPECGICSQPAAEPVKKSLMIKVKLHALPVGSSLSLRNRSKKPNVKGFKSSSILKKIRLEDFQTSTKIEALALLHTKLPANMMREEIRIMVEQDRSAKGIVFSHFTSFLDLIQYALQESGIQSVQWFDSVAFAVQDAAIKKFTNDPACRIFLVGLKSRSVGLNLTVASHVFMMDPWWDPAIEQHAQDRIHWIGEYKPIRIVKFIMENTVEENDDASAAKGIGLRRATWKLSVGGDDPGCKGGGVGAPTEVDYLGGAKTSKGDEVIVSDDDNGDDDDVVYNYSDSGGSDYLCLSDSSVHESDGCCDSGEDSKKKKKKKKKARKEEEEEVLVEERELEGEDRERDAVVENVVPNVVPENRNRRRRGRRGRKEENMPALLWEIWEEENERWVDENEDKEVDLDDQDEIEEVAEAPSDLLLPLLRYQREWLAWALKQEDSHCRGGILADEMGMGKTIQAVALVIAKRAISSTGFESGVHSSTPSSSMGLPELKCTLVICPLVAVTQWKNEIAMYTREGSTKVLIYHGANRRKKLSQFSDYDFVLTTYSTVEAEYRKHVMPPKEKCNWCGKHYYHDKMVTHLRYFCGPDAIKTERQSKQVRKKGKRELKSFDSKSTEEVDKIKLKKGKINVEMDAKMKKKQQKKRKKSDINSSKENSPNPEQSSLINNSVLHSVKWARIILDEVNLQLLLHCSNNLNYVFSAVHHVLIWFFFWHLR</sequence>
<dbReference type="InterPro" id="IPR050628">
    <property type="entry name" value="SNF2_RAD54_helicase_TF"/>
</dbReference>
<comment type="caution">
    <text evidence="6">The sequence shown here is derived from an EMBL/GenBank/DDBJ whole genome shotgun (WGS) entry which is preliminary data.</text>
</comment>
<keyword evidence="2" id="KW-0378">Hydrolase</keyword>
<proteinExistence type="predicted"/>
<dbReference type="Gene3D" id="3.40.50.10810">
    <property type="entry name" value="Tandem AAA-ATPase domain"/>
    <property type="match status" value="1"/>
</dbReference>
<dbReference type="SMART" id="SM00487">
    <property type="entry name" value="DEXDc"/>
    <property type="match status" value="1"/>
</dbReference>
<dbReference type="PANTHER" id="PTHR45626">
    <property type="entry name" value="TRANSCRIPTION TERMINATION FACTOR 2-RELATED"/>
    <property type="match status" value="1"/>
</dbReference>
<gene>
    <name evidence="6" type="ORF">Scep_012871</name>
</gene>
<feature type="region of interest" description="Disordered" evidence="4">
    <location>
        <begin position="706"/>
        <end position="737"/>
    </location>
</feature>
<accession>A0AAP0P737</accession>
<dbReference type="GO" id="GO:0006289">
    <property type="term" value="P:nucleotide-excision repair"/>
    <property type="evidence" value="ECO:0007669"/>
    <property type="project" value="TreeGrafter"/>
</dbReference>
<dbReference type="InterPro" id="IPR049730">
    <property type="entry name" value="SNF2/RAD54-like_C"/>
</dbReference>
<feature type="compositionally biased region" description="Basic residues" evidence="4">
    <location>
        <begin position="710"/>
        <end position="720"/>
    </location>
</feature>